<accession>A0ABX1TAJ2</accession>
<evidence type="ECO:0000313" key="2">
    <source>
        <dbReference type="Proteomes" id="UP000886469"/>
    </source>
</evidence>
<evidence type="ECO:0000313" key="1">
    <source>
        <dbReference type="EMBL" id="NMQ06683.1"/>
    </source>
</evidence>
<proteinExistence type="predicted"/>
<comment type="caution">
    <text evidence="1">The sequence shown here is derived from an EMBL/GenBank/DDBJ whole genome shotgun (WGS) entry which is preliminary data.</text>
</comment>
<protein>
    <submittedName>
        <fullName evidence="1">Uncharacterized protein</fullName>
    </submittedName>
</protein>
<organism evidence="1 2">
    <name type="scientific">Candidatus Accumulibacter contiguus</name>
    <dbReference type="NCBI Taxonomy" id="2954381"/>
    <lineage>
        <taxon>Bacteria</taxon>
        <taxon>Pseudomonadati</taxon>
        <taxon>Pseudomonadota</taxon>
        <taxon>Betaproteobacteria</taxon>
        <taxon>Candidatus Accumulibacter</taxon>
    </lineage>
</organism>
<dbReference type="Proteomes" id="UP000886469">
    <property type="component" value="Unassembled WGS sequence"/>
</dbReference>
<dbReference type="EMBL" id="SPMX01000053">
    <property type="protein sequence ID" value="NMQ06683.1"/>
    <property type="molecule type" value="Genomic_DNA"/>
</dbReference>
<reference evidence="1" key="1">
    <citation type="submission" date="2019-03" db="EMBL/GenBank/DDBJ databases">
        <title>Metabolic reconstructions from genomes of highly enriched 'Candidatus Accumulibacter' and 'Candidatus Competibacter' bioreactor populations.</title>
        <authorList>
            <person name="Annavajhala M.K."/>
            <person name="Welles L."/>
            <person name="Abbas B."/>
            <person name="Sorokin D."/>
            <person name="Park H."/>
            <person name="Van Loosdrecht M."/>
            <person name="Chandran K."/>
        </authorList>
    </citation>
    <scope>NUCLEOTIDE SEQUENCE</scope>
    <source>
        <strain evidence="1">SBR_L</strain>
    </source>
</reference>
<dbReference type="RefSeq" id="WP_034919791.1">
    <property type="nucleotide sequence ID" value="NZ_JAZKUC010000001.1"/>
</dbReference>
<gene>
    <name evidence="1" type="ORF">E4Q08_16260</name>
</gene>
<keyword evidence="2" id="KW-1185">Reference proteome</keyword>
<name>A0ABX1TAJ2_9PROT</name>
<sequence length="74" mass="8349">MAKLEGIRDRNDVGSEVDRLLEKAGTRQRAGRFRQPDRIPKLAGRAKCCGRPSGFDGAMYGIRTRDHWNHNPSV</sequence>